<evidence type="ECO:0000313" key="1">
    <source>
        <dbReference type="EMBL" id="PWN47137.1"/>
    </source>
</evidence>
<gene>
    <name evidence="1" type="ORF">IE53DRAFT_266967</name>
</gene>
<dbReference type="EMBL" id="KZ820531">
    <property type="protein sequence ID" value="PWN47137.1"/>
    <property type="molecule type" value="Genomic_DNA"/>
</dbReference>
<organism evidence="1 2">
    <name type="scientific">Violaceomyces palustris</name>
    <dbReference type="NCBI Taxonomy" id="1673888"/>
    <lineage>
        <taxon>Eukaryota</taxon>
        <taxon>Fungi</taxon>
        <taxon>Dikarya</taxon>
        <taxon>Basidiomycota</taxon>
        <taxon>Ustilaginomycotina</taxon>
        <taxon>Ustilaginomycetes</taxon>
        <taxon>Violaceomycetales</taxon>
        <taxon>Violaceomycetaceae</taxon>
        <taxon>Violaceomyces</taxon>
    </lineage>
</organism>
<proteinExistence type="predicted"/>
<protein>
    <submittedName>
        <fullName evidence="1">Uncharacterized protein</fullName>
    </submittedName>
</protein>
<evidence type="ECO:0000313" key="2">
    <source>
        <dbReference type="Proteomes" id="UP000245626"/>
    </source>
</evidence>
<name>A0ACD0NMX5_9BASI</name>
<sequence>MSQAFQAAPQRVLQQQQQQQQQQQRQRPPYNRAPDTGSPASAASASTSSNFGLSPRTPQDDEHYHQHSIPSSYPHPDPHHSSSSKPSFDTSETYYPSHSLPSDDQELHLDLSSHDNRKQAAPLRDHLHPLPHHHHQHQQERQVSWQPYLVEAVPSSSASATSSAASRKPVPSAGFVAAPATAAAAKSFEDGALRQVSRAACLSCRSAKRKCDGAKPVCGPCTVRGVVEGLPVEEGGCVFVASKRGGPRFKGVKGAEATKRKADERERNAARGKAAKNQESVRRSAVSSFSSSSSSNLRNPRLHRAQASASTASVTSASDRSTGGLNSDSGRLSPPTPITPMSLRSDHDRRMSHSPVFGSSSSKRSRNPASHGGHSSFDFSAERDALQQPYFDLPETRGGLFDDLSVENLELWQKLQESSVTSGALSLSSFYAKVEDFPKSATFGNHSLVSGSEDVDMVFDDSSSMKSAAVNSEQSTRGLLADFYENVYPACPILLPPGNLSSLAFHFSESDSSALLAAISACVALHLPPGEVHRIIRGNAHPVDSDTPQSDQAASHPEMASKTEIAAMHASAAEQLIQQKVEILASSPPHANHTNQTPFGAKNHPSPTDYDLIRIKLVATHVLLAHYFFGKKNNRRGNWHASQGWQHAQSLKLEEHEMHPNSSPTGSSPSWFSVTQKCEWARRVFWASYAAATIIACIGGFPPPSVRRDELSDLRLLPSQAPGECGWTSLGRGAQTVSKCYVLLYQLDNLKTRGADRLDVSSQEERARLNQCYEEMLKLDDDMMDFMYHNSVWNAPLEFPDDSRSTGTPPDSIERRMVYSLRVSSRLMYSGSLVVLHRAQAFGNARVFMAPTCGVPGAMGDDDDADGEGPTPNDPSPVGTGEKQPSEPPLSGSKHSNRRRLWHRTTESPPPPAHEPRESFKDGEWPSNPDSQSSEAQSMEMSSDISSDSESVASGSVSSGQSWDPLQYEGGPFSPSLSLERCRLAANITHNALPHINALSKRSTSSFDNPRNGEEAQDWAPPSLPPFSTCPLMLSAYVLLMETLHAQIVSVPSQQGEGADQQQDDLRILHRPGDGGDSIIDNSGKTPAERLLAAIQEVEQTLAKFSRAWYAAKVYGDEVRLLLEVNASMFKP</sequence>
<accession>A0ACD0NMX5</accession>
<keyword evidence="2" id="KW-1185">Reference proteome</keyword>
<dbReference type="Proteomes" id="UP000245626">
    <property type="component" value="Unassembled WGS sequence"/>
</dbReference>
<reference evidence="1 2" key="1">
    <citation type="journal article" date="2018" name="Mol. Biol. Evol.">
        <title>Broad Genomic Sampling Reveals a Smut Pathogenic Ancestry of the Fungal Clade Ustilaginomycotina.</title>
        <authorList>
            <person name="Kijpornyongpan T."/>
            <person name="Mondo S.J."/>
            <person name="Barry K."/>
            <person name="Sandor L."/>
            <person name="Lee J."/>
            <person name="Lipzen A."/>
            <person name="Pangilinan J."/>
            <person name="LaButti K."/>
            <person name="Hainaut M."/>
            <person name="Henrissat B."/>
            <person name="Grigoriev I.V."/>
            <person name="Spatafora J.W."/>
            <person name="Aime M.C."/>
        </authorList>
    </citation>
    <scope>NUCLEOTIDE SEQUENCE [LARGE SCALE GENOMIC DNA]</scope>
    <source>
        <strain evidence="1 2">SA 807</strain>
    </source>
</reference>